<organism evidence="2 3">
    <name type="scientific">Boothiomyces macroporosus</name>
    <dbReference type="NCBI Taxonomy" id="261099"/>
    <lineage>
        <taxon>Eukaryota</taxon>
        <taxon>Fungi</taxon>
        <taxon>Fungi incertae sedis</taxon>
        <taxon>Chytridiomycota</taxon>
        <taxon>Chytridiomycota incertae sedis</taxon>
        <taxon>Chytridiomycetes</taxon>
        <taxon>Rhizophydiales</taxon>
        <taxon>Terramycetaceae</taxon>
        <taxon>Boothiomyces</taxon>
    </lineage>
</organism>
<accession>A0AAD5UN00</accession>
<proteinExistence type="predicted"/>
<feature type="domain" description="C5orf34-like C-terminal" evidence="1">
    <location>
        <begin position="316"/>
        <end position="391"/>
    </location>
</feature>
<dbReference type="InterPro" id="IPR053901">
    <property type="entry name" value="C5orf34-like"/>
</dbReference>
<reference evidence="2" key="1">
    <citation type="submission" date="2020-05" db="EMBL/GenBank/DDBJ databases">
        <title>Phylogenomic resolution of chytrid fungi.</title>
        <authorList>
            <person name="Stajich J.E."/>
            <person name="Amses K."/>
            <person name="Simmons R."/>
            <person name="Seto K."/>
            <person name="Myers J."/>
            <person name="Bonds A."/>
            <person name="Quandt C.A."/>
            <person name="Barry K."/>
            <person name="Liu P."/>
            <person name="Grigoriev I."/>
            <person name="Longcore J.E."/>
            <person name="James T.Y."/>
        </authorList>
    </citation>
    <scope>NUCLEOTIDE SEQUENCE</scope>
    <source>
        <strain evidence="2">PLAUS21</strain>
    </source>
</reference>
<dbReference type="EMBL" id="JADGKB010000004">
    <property type="protein sequence ID" value="KAJ3261747.1"/>
    <property type="molecule type" value="Genomic_DNA"/>
</dbReference>
<keyword evidence="3" id="KW-1185">Reference proteome</keyword>
<evidence type="ECO:0000259" key="1">
    <source>
        <dbReference type="Pfam" id="PF15016"/>
    </source>
</evidence>
<gene>
    <name evidence="2" type="ORF">HK103_004698</name>
</gene>
<comment type="caution">
    <text evidence="2">The sequence shown here is derived from an EMBL/GenBank/DDBJ whole genome shotgun (WGS) entry which is preliminary data.</text>
</comment>
<dbReference type="Pfam" id="PF15016">
    <property type="entry name" value="C5orf34_C"/>
    <property type="match status" value="1"/>
</dbReference>
<protein>
    <recommendedName>
        <fullName evidence="1">C5orf34-like C-terminal domain-containing protein</fullName>
    </recommendedName>
</protein>
<dbReference type="AlphaFoldDB" id="A0AAD5UN00"/>
<sequence>MESLFIFRDNSCSGTVDNKLIHFSPTGAVVIVDGCRFLTNALPSKYHQCVKALLEFRNSFTDPYIPEILFKEDVKLINNEPLEFTRWERNSKPTEKIVSIDRLVTLTFNDKQQLFSVTYPYPVHLIEANRKIHYTVITQLFSPSEIPLYWKYPAAVLLGQDTTKISVVGKSDQYVTTTIPTFNLANTSPSNSLNSMFNANFINFLQFSAMKPIKAVRTKTDLFLVSPSGQIQIVLDNAALISDLEFKFFTLYNGTCDLDVYRVDSSVQWITNTVTGQEYQMKNLVTTSLSLYQNCVAYQMNEPKENTRDPPLNVNIKDEVSVPEVGLFTMYQSGGVRGAYTDGTIIEFGKEVTDTSPAQVTDNSGQKFQIRVLNPIGYEDKIKHLLDFKKWFELDEQTRKRVTIQREYERNYYQKLISRSQMSTSMPFEKSITELLLTMQKRNLEFLEQSKTC</sequence>
<dbReference type="InterPro" id="IPR027865">
    <property type="entry name" value="C5orf34-like_C"/>
</dbReference>
<name>A0AAD5UN00_9FUNG</name>
<dbReference type="PANTHER" id="PTHR34531">
    <property type="entry name" value="ZGC:153352"/>
    <property type="match status" value="1"/>
</dbReference>
<evidence type="ECO:0000313" key="2">
    <source>
        <dbReference type="EMBL" id="KAJ3261747.1"/>
    </source>
</evidence>
<dbReference type="PANTHER" id="PTHR34531:SF1">
    <property type="entry name" value="CHROMOSOME 5 OPEN READING FRAME 34"/>
    <property type="match status" value="1"/>
</dbReference>
<evidence type="ECO:0000313" key="3">
    <source>
        <dbReference type="Proteomes" id="UP001210925"/>
    </source>
</evidence>
<dbReference type="Proteomes" id="UP001210925">
    <property type="component" value="Unassembled WGS sequence"/>
</dbReference>